<accession>A0A0A0LM28</accession>
<feature type="region of interest" description="Disordered" evidence="1">
    <location>
        <begin position="1"/>
        <end position="30"/>
    </location>
</feature>
<evidence type="ECO:0000313" key="2">
    <source>
        <dbReference type="EMBL" id="KGN62863.1"/>
    </source>
</evidence>
<evidence type="ECO:0000256" key="1">
    <source>
        <dbReference type="SAM" id="MobiDB-lite"/>
    </source>
</evidence>
<protein>
    <submittedName>
        <fullName evidence="2">Uncharacterized protein</fullName>
    </submittedName>
</protein>
<dbReference type="EMBL" id="CM002923">
    <property type="protein sequence ID" value="KGN62863.1"/>
    <property type="molecule type" value="Genomic_DNA"/>
</dbReference>
<feature type="compositionally biased region" description="Basic and acidic residues" evidence="1">
    <location>
        <begin position="9"/>
        <end position="20"/>
    </location>
</feature>
<dbReference type="AlphaFoldDB" id="A0A0A0LM28"/>
<dbReference type="Gramene" id="KGN62863">
    <property type="protein sequence ID" value="KGN62863"/>
    <property type="gene ID" value="Csa_2G377982"/>
</dbReference>
<reference evidence="2 3" key="2">
    <citation type="journal article" date="2009" name="PLoS ONE">
        <title>An integrated genetic and cytogenetic map of the cucumber genome.</title>
        <authorList>
            <person name="Ren Y."/>
            <person name="Zhang Z."/>
            <person name="Liu J."/>
            <person name="Staub J.E."/>
            <person name="Han Y."/>
            <person name="Cheng Z."/>
            <person name="Li X."/>
            <person name="Lu J."/>
            <person name="Miao H."/>
            <person name="Kang H."/>
            <person name="Xie B."/>
            <person name="Gu X."/>
            <person name="Wang X."/>
            <person name="Du Y."/>
            <person name="Jin W."/>
            <person name="Huang S."/>
        </authorList>
    </citation>
    <scope>NUCLEOTIDE SEQUENCE [LARGE SCALE GENOMIC DNA]</scope>
    <source>
        <strain evidence="3">cv. 9930</strain>
    </source>
</reference>
<reference evidence="2 3" key="4">
    <citation type="journal article" date="2011" name="BMC Genomics">
        <title>RNA-Seq improves annotation of protein-coding genes in the cucumber genome.</title>
        <authorList>
            <person name="Li Z."/>
            <person name="Zhang Z."/>
            <person name="Yan P."/>
            <person name="Huang S."/>
            <person name="Fei Z."/>
            <person name="Lin K."/>
        </authorList>
    </citation>
    <scope>NUCLEOTIDE SEQUENCE [LARGE SCALE GENOMIC DNA]</scope>
    <source>
        <strain evidence="3">cv. 9930</strain>
    </source>
</reference>
<dbReference type="Proteomes" id="UP000029981">
    <property type="component" value="Chromosome 2"/>
</dbReference>
<reference evidence="2 3" key="3">
    <citation type="journal article" date="2010" name="BMC Genomics">
        <title>Transcriptome sequencing and comparative analysis of cucumber flowers with different sex types.</title>
        <authorList>
            <person name="Guo S."/>
            <person name="Zheng Y."/>
            <person name="Joung J.G."/>
            <person name="Liu S."/>
            <person name="Zhang Z."/>
            <person name="Crasta O.R."/>
            <person name="Sobral B.W."/>
            <person name="Xu Y."/>
            <person name="Huang S."/>
            <person name="Fei Z."/>
        </authorList>
    </citation>
    <scope>NUCLEOTIDE SEQUENCE [LARGE SCALE GENOMIC DNA]</scope>
    <source>
        <strain evidence="3">cv. 9930</strain>
    </source>
</reference>
<reference evidence="2 3" key="1">
    <citation type="journal article" date="2009" name="Nat. Genet.">
        <title>The genome of the cucumber, Cucumis sativus L.</title>
        <authorList>
            <person name="Huang S."/>
            <person name="Li R."/>
            <person name="Zhang Z."/>
            <person name="Li L."/>
            <person name="Gu X."/>
            <person name="Fan W."/>
            <person name="Lucas W.J."/>
            <person name="Wang X."/>
            <person name="Xie B."/>
            <person name="Ni P."/>
            <person name="Ren Y."/>
            <person name="Zhu H."/>
            <person name="Li J."/>
            <person name="Lin K."/>
            <person name="Jin W."/>
            <person name="Fei Z."/>
            <person name="Li G."/>
            <person name="Staub J."/>
            <person name="Kilian A."/>
            <person name="van der Vossen E.A."/>
            <person name="Wu Y."/>
            <person name="Guo J."/>
            <person name="He J."/>
            <person name="Jia Z."/>
            <person name="Ren Y."/>
            <person name="Tian G."/>
            <person name="Lu Y."/>
            <person name="Ruan J."/>
            <person name="Qian W."/>
            <person name="Wang M."/>
            <person name="Huang Q."/>
            <person name="Li B."/>
            <person name="Xuan Z."/>
            <person name="Cao J."/>
            <person name="Asan"/>
            <person name="Wu Z."/>
            <person name="Zhang J."/>
            <person name="Cai Q."/>
            <person name="Bai Y."/>
            <person name="Zhao B."/>
            <person name="Han Y."/>
            <person name="Li Y."/>
            <person name="Li X."/>
            <person name="Wang S."/>
            <person name="Shi Q."/>
            <person name="Liu S."/>
            <person name="Cho W.K."/>
            <person name="Kim J.Y."/>
            <person name="Xu Y."/>
            <person name="Heller-Uszynska K."/>
            <person name="Miao H."/>
            <person name="Cheng Z."/>
            <person name="Zhang S."/>
            <person name="Wu J."/>
            <person name="Yang Y."/>
            <person name="Kang H."/>
            <person name="Li M."/>
            <person name="Liang H."/>
            <person name="Ren X."/>
            <person name="Shi Z."/>
            <person name="Wen M."/>
            <person name="Jian M."/>
            <person name="Yang H."/>
            <person name="Zhang G."/>
            <person name="Yang Z."/>
            <person name="Chen R."/>
            <person name="Liu S."/>
            <person name="Li J."/>
            <person name="Ma L."/>
            <person name="Liu H."/>
            <person name="Zhou Y."/>
            <person name="Zhao J."/>
            <person name="Fang X."/>
            <person name="Li G."/>
            <person name="Fang L."/>
            <person name="Li Y."/>
            <person name="Liu D."/>
            <person name="Zheng H."/>
            <person name="Zhang Y."/>
            <person name="Qin N."/>
            <person name="Li Z."/>
            <person name="Yang G."/>
            <person name="Yang S."/>
            <person name="Bolund L."/>
            <person name="Kristiansen K."/>
            <person name="Zheng H."/>
            <person name="Li S."/>
            <person name="Zhang X."/>
            <person name="Yang H."/>
            <person name="Wang J."/>
            <person name="Sun R."/>
            <person name="Zhang B."/>
            <person name="Jiang S."/>
            <person name="Wang J."/>
            <person name="Du Y."/>
            <person name="Li S."/>
        </authorList>
    </citation>
    <scope>NUCLEOTIDE SEQUENCE [LARGE SCALE GENOMIC DNA]</scope>
    <source>
        <strain evidence="3">cv. 9930</strain>
    </source>
</reference>
<evidence type="ECO:0000313" key="3">
    <source>
        <dbReference type="Proteomes" id="UP000029981"/>
    </source>
</evidence>
<name>A0A0A0LM28_CUCSA</name>
<sequence length="176" mass="20938">MKKRSYHLSSEHDEQSRNKSELSLVKKLNSSQNMRSINRASTRIGKNSNQNMLLYIEGSRIHSKLKPCAFEKLLSWKRLGQQMTKRHNSNLCSNRRYRQWVRSVPEKLVHKREYYTSRNPQNPHSECENWQVGVIGFGYRNIDLLDRTRIVNCHLGRFCTLNLRYNTTRHCNQCAR</sequence>
<gene>
    <name evidence="2" type="ORF">Csa_2G377982</name>
</gene>
<organism evidence="2 3">
    <name type="scientific">Cucumis sativus</name>
    <name type="common">Cucumber</name>
    <dbReference type="NCBI Taxonomy" id="3659"/>
    <lineage>
        <taxon>Eukaryota</taxon>
        <taxon>Viridiplantae</taxon>
        <taxon>Streptophyta</taxon>
        <taxon>Embryophyta</taxon>
        <taxon>Tracheophyta</taxon>
        <taxon>Spermatophyta</taxon>
        <taxon>Magnoliopsida</taxon>
        <taxon>eudicotyledons</taxon>
        <taxon>Gunneridae</taxon>
        <taxon>Pentapetalae</taxon>
        <taxon>rosids</taxon>
        <taxon>fabids</taxon>
        <taxon>Cucurbitales</taxon>
        <taxon>Cucurbitaceae</taxon>
        <taxon>Benincaseae</taxon>
        <taxon>Cucumis</taxon>
    </lineage>
</organism>
<keyword evidence="3" id="KW-1185">Reference proteome</keyword>
<proteinExistence type="predicted"/>